<dbReference type="OMA" id="IMCPREN"/>
<keyword evidence="7" id="KW-0808">Transferase</keyword>
<dbReference type="GO" id="GO:0061630">
    <property type="term" value="F:ubiquitin protein ligase activity"/>
    <property type="evidence" value="ECO:0000318"/>
    <property type="project" value="GO_Central"/>
</dbReference>
<dbReference type="PANTHER" id="PTHR11685">
    <property type="entry name" value="RBR FAMILY RING FINGER AND IBR DOMAIN-CONTAINING"/>
    <property type="match status" value="1"/>
</dbReference>
<dbReference type="FunFam" id="1.20.120.1750:FF:000018">
    <property type="entry name" value="RBR-type E3 ubiquitin transferase"/>
    <property type="match status" value="1"/>
</dbReference>
<keyword evidence="10 13" id="KW-0863">Zinc-finger</keyword>
<feature type="domain" description="RING-type" evidence="15">
    <location>
        <begin position="91"/>
        <end position="300"/>
    </location>
</feature>
<dbReference type="GO" id="GO:0031624">
    <property type="term" value="F:ubiquitin conjugating enzyme binding"/>
    <property type="evidence" value="ECO:0000318"/>
    <property type="project" value="GO_Central"/>
</dbReference>
<dbReference type="UniPathway" id="UPA00143"/>
<dbReference type="SMART" id="SM00647">
    <property type="entry name" value="IBR"/>
    <property type="match status" value="2"/>
</dbReference>
<dbReference type="InterPro" id="IPR017907">
    <property type="entry name" value="Znf_RING_CS"/>
</dbReference>
<gene>
    <name evidence="16" type="ORF">EUGRSUZ_E03577</name>
</gene>
<dbReference type="InterPro" id="IPR002867">
    <property type="entry name" value="IBR_dom"/>
</dbReference>
<dbReference type="InterPro" id="IPR018957">
    <property type="entry name" value="Znf_C3HC4_RING-type"/>
</dbReference>
<keyword evidence="11" id="KW-0833">Ubl conjugation pathway</keyword>
<dbReference type="CDD" id="cd22582">
    <property type="entry name" value="BRcat_RBR_unk"/>
    <property type="match status" value="1"/>
</dbReference>
<dbReference type="InterPro" id="IPR044066">
    <property type="entry name" value="TRIAD_supradom"/>
</dbReference>
<dbReference type="eggNOG" id="KOG1812">
    <property type="taxonomic scope" value="Eukaryota"/>
</dbReference>
<dbReference type="Pfam" id="PF00097">
    <property type="entry name" value="zf-C3HC4"/>
    <property type="match status" value="1"/>
</dbReference>
<evidence type="ECO:0000256" key="4">
    <source>
        <dbReference type="ARBA" id="ARBA00004906"/>
    </source>
</evidence>
<keyword evidence="8" id="KW-0479">Metal-binding</keyword>
<reference evidence="16" key="1">
    <citation type="submission" date="2013-07" db="EMBL/GenBank/DDBJ databases">
        <title>The genome of Eucalyptus grandis.</title>
        <authorList>
            <person name="Schmutz J."/>
            <person name="Hayes R."/>
            <person name="Myburg A."/>
            <person name="Tuskan G."/>
            <person name="Grattapaglia D."/>
            <person name="Rokhsar D.S."/>
        </authorList>
    </citation>
    <scope>NUCLEOTIDE SEQUENCE</scope>
    <source>
        <tissue evidence="16">Leaf extractions</tissue>
    </source>
</reference>
<evidence type="ECO:0000256" key="2">
    <source>
        <dbReference type="ARBA" id="ARBA00001947"/>
    </source>
</evidence>
<dbReference type="SUPFAM" id="SSF57850">
    <property type="entry name" value="RING/U-box"/>
    <property type="match status" value="3"/>
</dbReference>
<comment type="catalytic activity">
    <reaction evidence="1">
        <text>[E2 ubiquitin-conjugating enzyme]-S-ubiquitinyl-L-cysteine + [acceptor protein]-L-lysine = [E2 ubiquitin-conjugating enzyme]-L-cysteine + [acceptor protein]-N(6)-ubiquitinyl-L-lysine.</text>
        <dbReference type="EC" id="2.3.2.31"/>
    </reaction>
</comment>
<dbReference type="InParanoid" id="A0A059C8Q7"/>
<dbReference type="InterPro" id="IPR031127">
    <property type="entry name" value="E3_UB_ligase_RBR"/>
</dbReference>
<dbReference type="Gramene" id="KCW74843">
    <property type="protein sequence ID" value="KCW74843"/>
    <property type="gene ID" value="EUGRSUZ_E03577"/>
</dbReference>
<dbReference type="Pfam" id="PF01485">
    <property type="entry name" value="IBR"/>
    <property type="match status" value="2"/>
</dbReference>
<evidence type="ECO:0000256" key="5">
    <source>
        <dbReference type="ARBA" id="ARBA00005884"/>
    </source>
</evidence>
<evidence type="ECO:0000256" key="13">
    <source>
        <dbReference type="PROSITE-ProRule" id="PRU00175"/>
    </source>
</evidence>
<dbReference type="Gene3D" id="3.30.40.10">
    <property type="entry name" value="Zinc/RING finger domain, C3HC4 (zinc finger)"/>
    <property type="match status" value="1"/>
</dbReference>
<evidence type="ECO:0000256" key="12">
    <source>
        <dbReference type="ARBA" id="ARBA00022833"/>
    </source>
</evidence>
<feature type="domain" description="RING-type" evidence="14">
    <location>
        <begin position="95"/>
        <end position="141"/>
    </location>
</feature>
<dbReference type="GO" id="GO:0008270">
    <property type="term" value="F:zinc ion binding"/>
    <property type="evidence" value="ECO:0007669"/>
    <property type="project" value="UniProtKB-KW"/>
</dbReference>
<comment type="cofactor">
    <cofactor evidence="2">
        <name>Zn(2+)</name>
        <dbReference type="ChEBI" id="CHEBI:29105"/>
    </cofactor>
</comment>
<dbReference type="PROSITE" id="PS00518">
    <property type="entry name" value="ZF_RING_1"/>
    <property type="match status" value="1"/>
</dbReference>
<dbReference type="GO" id="GO:0016567">
    <property type="term" value="P:protein ubiquitination"/>
    <property type="evidence" value="ECO:0007669"/>
    <property type="project" value="UniProtKB-UniPathway"/>
</dbReference>
<keyword evidence="12" id="KW-0862">Zinc</keyword>
<comment type="similarity">
    <text evidence="5">Belongs to the RBR family. Ariadne subfamily.</text>
</comment>
<dbReference type="EMBL" id="KK198757">
    <property type="protein sequence ID" value="KCW74843.1"/>
    <property type="molecule type" value="Genomic_DNA"/>
</dbReference>
<accession>A0A059C8Q7</accession>
<evidence type="ECO:0000256" key="10">
    <source>
        <dbReference type="ARBA" id="ARBA00022771"/>
    </source>
</evidence>
<evidence type="ECO:0000256" key="9">
    <source>
        <dbReference type="ARBA" id="ARBA00022737"/>
    </source>
</evidence>
<dbReference type="FunFam" id="3.30.40.10:FF:000230">
    <property type="entry name" value="RBR-type E3 ubiquitin transferase"/>
    <property type="match status" value="1"/>
</dbReference>
<dbReference type="GO" id="GO:0006511">
    <property type="term" value="P:ubiquitin-dependent protein catabolic process"/>
    <property type="evidence" value="ECO:0000318"/>
    <property type="project" value="GO_Central"/>
</dbReference>
<evidence type="ECO:0000256" key="1">
    <source>
        <dbReference type="ARBA" id="ARBA00001798"/>
    </source>
</evidence>
<dbReference type="InterPro" id="IPR013083">
    <property type="entry name" value="Znf_RING/FYVE/PHD"/>
</dbReference>
<organism evidence="16">
    <name type="scientific">Eucalyptus grandis</name>
    <name type="common">Flooded gum</name>
    <dbReference type="NCBI Taxonomy" id="71139"/>
    <lineage>
        <taxon>Eukaryota</taxon>
        <taxon>Viridiplantae</taxon>
        <taxon>Streptophyta</taxon>
        <taxon>Embryophyta</taxon>
        <taxon>Tracheophyta</taxon>
        <taxon>Spermatophyta</taxon>
        <taxon>Magnoliopsida</taxon>
        <taxon>eudicotyledons</taxon>
        <taxon>Gunneridae</taxon>
        <taxon>Pentapetalae</taxon>
        <taxon>rosids</taxon>
        <taxon>malvids</taxon>
        <taxon>Myrtales</taxon>
        <taxon>Myrtaceae</taxon>
        <taxon>Myrtoideae</taxon>
        <taxon>Eucalypteae</taxon>
        <taxon>Eucalyptus</taxon>
    </lineage>
</organism>
<keyword evidence="9" id="KW-0677">Repeat</keyword>
<sequence>MERHFDLLSEDDLFLSLLFDVPQVSDSEFAEELQFQGVLEVSSVMNMNPSKRNTGSSLYLVVVTEANPNISQMKIIDPVEIGVQKDGGESSQSFCEICAERKEANEMLRIGNVCSHSFCSLCISRYVETKVQDSVTAIKCPALECEGVLQINSCRKILPENVLCMWEKSLCEAMFLNSQKFYCPFQNCSALLIKDYDDGQVIRESECPYCHRLFCPECSVPWHAGVLCEEFQLLNEDERGREDLIVRELAKEEKWGRCPKCKFYVERTQGCAHIVCRCQIQFCYGCGSEWTDTHGGCTRN</sequence>
<dbReference type="AlphaFoldDB" id="A0A059C8Q7"/>
<dbReference type="Gene3D" id="1.20.120.1750">
    <property type="match status" value="1"/>
</dbReference>
<dbReference type="GO" id="GO:0000151">
    <property type="term" value="C:ubiquitin ligase complex"/>
    <property type="evidence" value="ECO:0000318"/>
    <property type="project" value="GO_Central"/>
</dbReference>
<evidence type="ECO:0000256" key="11">
    <source>
        <dbReference type="ARBA" id="ARBA00022786"/>
    </source>
</evidence>
<evidence type="ECO:0000256" key="8">
    <source>
        <dbReference type="ARBA" id="ARBA00022723"/>
    </source>
</evidence>
<evidence type="ECO:0000256" key="6">
    <source>
        <dbReference type="ARBA" id="ARBA00012251"/>
    </source>
</evidence>
<dbReference type="InterPro" id="IPR001841">
    <property type="entry name" value="Znf_RING"/>
</dbReference>
<dbReference type="PROSITE" id="PS51873">
    <property type="entry name" value="TRIAD"/>
    <property type="match status" value="1"/>
</dbReference>
<evidence type="ECO:0000256" key="7">
    <source>
        <dbReference type="ARBA" id="ARBA00022679"/>
    </source>
</evidence>
<protein>
    <recommendedName>
        <fullName evidence="6">RBR-type E3 ubiquitin transferase</fullName>
        <ecNumber evidence="6">2.3.2.31</ecNumber>
    </recommendedName>
</protein>
<name>A0A059C8Q7_EUCGR</name>
<dbReference type="GO" id="GO:0005737">
    <property type="term" value="C:cytoplasm"/>
    <property type="evidence" value="ECO:0000318"/>
    <property type="project" value="GO_Central"/>
</dbReference>
<evidence type="ECO:0000313" key="16">
    <source>
        <dbReference type="EMBL" id="KCW74843.1"/>
    </source>
</evidence>
<dbReference type="PROSITE" id="PS50089">
    <property type="entry name" value="ZF_RING_2"/>
    <property type="match status" value="1"/>
</dbReference>
<comment type="function">
    <text evidence="3">Might act as an E3 ubiquitin-protein ligase, or as part of E3 complex, which accepts ubiquitin from specific E2 ubiquitin-conjugating enzymes and then transfers it to substrates.</text>
</comment>
<dbReference type="STRING" id="71139.A0A059C8Q7"/>
<dbReference type="CDD" id="cd22584">
    <property type="entry name" value="Rcat_RBR_unk"/>
    <property type="match status" value="1"/>
</dbReference>
<evidence type="ECO:0000256" key="3">
    <source>
        <dbReference type="ARBA" id="ARBA00003976"/>
    </source>
</evidence>
<comment type="pathway">
    <text evidence="4">Protein modification; protein ubiquitination.</text>
</comment>
<evidence type="ECO:0000259" key="14">
    <source>
        <dbReference type="PROSITE" id="PS50089"/>
    </source>
</evidence>
<dbReference type="EC" id="2.3.2.31" evidence="6"/>
<evidence type="ECO:0000259" key="15">
    <source>
        <dbReference type="PROSITE" id="PS51873"/>
    </source>
</evidence>
<proteinExistence type="inferred from homology"/>